<evidence type="ECO:0000259" key="1">
    <source>
        <dbReference type="PROSITE" id="PS50076"/>
    </source>
</evidence>
<protein>
    <recommendedName>
        <fullName evidence="1">J domain-containing protein</fullName>
    </recommendedName>
</protein>
<dbReference type="CDD" id="cd06257">
    <property type="entry name" value="DnaJ"/>
    <property type="match status" value="1"/>
</dbReference>
<dbReference type="Gene3D" id="1.10.287.110">
    <property type="entry name" value="DnaJ domain"/>
    <property type="match status" value="1"/>
</dbReference>
<dbReference type="EMBL" id="MN738810">
    <property type="protein sequence ID" value="QHS84647.1"/>
    <property type="molecule type" value="Genomic_DNA"/>
</dbReference>
<dbReference type="Pfam" id="PF00226">
    <property type="entry name" value="DnaJ"/>
    <property type="match status" value="1"/>
</dbReference>
<dbReference type="AlphaFoldDB" id="A0A6C0AXG4"/>
<proteinExistence type="predicted"/>
<feature type="domain" description="J" evidence="1">
    <location>
        <begin position="6"/>
        <end position="68"/>
    </location>
</feature>
<dbReference type="PANTHER" id="PTHR43908">
    <property type="entry name" value="AT29763P-RELATED"/>
    <property type="match status" value="1"/>
</dbReference>
<dbReference type="PROSITE" id="PS50076">
    <property type="entry name" value="DNAJ_2"/>
    <property type="match status" value="1"/>
</dbReference>
<reference evidence="2" key="1">
    <citation type="journal article" date="2020" name="Nature">
        <title>Giant virus diversity and host interactions through global metagenomics.</title>
        <authorList>
            <person name="Schulz F."/>
            <person name="Roux S."/>
            <person name="Paez-Espino D."/>
            <person name="Jungbluth S."/>
            <person name="Walsh D.A."/>
            <person name="Denef V.J."/>
            <person name="McMahon K.D."/>
            <person name="Konstantinidis K.T."/>
            <person name="Eloe-Fadrosh E.A."/>
            <person name="Kyrpides N.C."/>
            <person name="Woyke T."/>
        </authorList>
    </citation>
    <scope>NUCLEOTIDE SEQUENCE</scope>
    <source>
        <strain evidence="2">GVMAG-S-ERX556022-25</strain>
    </source>
</reference>
<name>A0A6C0AXG4_9ZZZZ</name>
<dbReference type="SMART" id="SM00271">
    <property type="entry name" value="DnaJ"/>
    <property type="match status" value="1"/>
</dbReference>
<dbReference type="InterPro" id="IPR051100">
    <property type="entry name" value="DnaJ_subfamily_B/C"/>
</dbReference>
<evidence type="ECO:0000313" key="2">
    <source>
        <dbReference type="EMBL" id="QHS84647.1"/>
    </source>
</evidence>
<dbReference type="PRINTS" id="PR00625">
    <property type="entry name" value="JDOMAIN"/>
</dbReference>
<accession>A0A6C0AXG4</accession>
<sequence>MLNKNEYYAILGLNSNATEDDIKKAYKKLAFKYHPDRNKEPEAETKFKEISEAYQVLTDKSSAHQNNGNFRYVNPNDLFAQFFNSSNVFVNIDPNNIFNASMMNGKHTNTNVSNIPNINMTHINIGNNNRRSTVQIANGKKIQTVTEVVNGNIIKRTIVTNFK</sequence>
<dbReference type="InterPro" id="IPR036869">
    <property type="entry name" value="J_dom_sf"/>
</dbReference>
<dbReference type="SUPFAM" id="SSF46565">
    <property type="entry name" value="Chaperone J-domain"/>
    <property type="match status" value="1"/>
</dbReference>
<dbReference type="InterPro" id="IPR001623">
    <property type="entry name" value="DnaJ_domain"/>
</dbReference>
<organism evidence="2">
    <name type="scientific">viral metagenome</name>
    <dbReference type="NCBI Taxonomy" id="1070528"/>
    <lineage>
        <taxon>unclassified sequences</taxon>
        <taxon>metagenomes</taxon>
        <taxon>organismal metagenomes</taxon>
    </lineage>
</organism>